<keyword evidence="6" id="KW-0285">Flavoprotein</keyword>
<comment type="pathway">
    <text evidence="1 14">Amino-acid biosynthesis; L-isoleucine biosynthesis; L-isoleucine from 2-oxobutanoate: step 1/4.</text>
</comment>
<comment type="similarity">
    <text evidence="3 14">Belongs to the TPP enzyme family.</text>
</comment>
<dbReference type="GO" id="GO:0050660">
    <property type="term" value="F:flavin adenine dinucleotide binding"/>
    <property type="evidence" value="ECO:0007669"/>
    <property type="project" value="InterPro"/>
</dbReference>
<dbReference type="InterPro" id="IPR045229">
    <property type="entry name" value="TPP_enz"/>
</dbReference>
<dbReference type="EMBL" id="AP017895">
    <property type="protein sequence ID" value="BAV87829.1"/>
    <property type="molecule type" value="Genomic_DNA"/>
</dbReference>
<evidence type="ECO:0000256" key="4">
    <source>
        <dbReference type="ARBA" id="ARBA00013145"/>
    </source>
</evidence>
<feature type="domain" description="Thiamine pyrophosphate enzyme central" evidence="16">
    <location>
        <begin position="215"/>
        <end position="350"/>
    </location>
</feature>
<keyword evidence="7 14" id="KW-0808">Transferase</keyword>
<dbReference type="GO" id="GO:0009099">
    <property type="term" value="P:L-valine biosynthetic process"/>
    <property type="evidence" value="ECO:0007669"/>
    <property type="project" value="UniProtKB-UniPathway"/>
</dbReference>
<evidence type="ECO:0000256" key="10">
    <source>
        <dbReference type="ARBA" id="ARBA00022842"/>
    </source>
</evidence>
<evidence type="ECO:0000256" key="9">
    <source>
        <dbReference type="ARBA" id="ARBA00022827"/>
    </source>
</evidence>
<evidence type="ECO:0000256" key="15">
    <source>
        <dbReference type="SAM" id="MobiDB-lite"/>
    </source>
</evidence>
<evidence type="ECO:0000313" key="19">
    <source>
        <dbReference type="EMBL" id="BAV87829.1"/>
    </source>
</evidence>
<comment type="cofactor">
    <cofactor evidence="14">
        <name>thiamine diphosphate</name>
        <dbReference type="ChEBI" id="CHEBI:58937"/>
    </cofactor>
    <text evidence="14">Binds 1 thiamine pyrophosphate per subunit.</text>
</comment>
<name>A0A2Z5R3Q8_9MICC</name>
<dbReference type="InterPro" id="IPR039368">
    <property type="entry name" value="AHAS_TPP"/>
</dbReference>
<dbReference type="AlphaFoldDB" id="A0A2Z5R3Q8"/>
<feature type="domain" description="Thiamine pyrophosphate enzyme TPP-binding" evidence="17">
    <location>
        <begin position="413"/>
        <end position="568"/>
    </location>
</feature>
<dbReference type="InterPro" id="IPR029035">
    <property type="entry name" value="DHS-like_NAD/FAD-binding_dom"/>
</dbReference>
<evidence type="ECO:0000256" key="14">
    <source>
        <dbReference type="RuleBase" id="RU003591"/>
    </source>
</evidence>
<evidence type="ECO:0000259" key="16">
    <source>
        <dbReference type="Pfam" id="PF00205"/>
    </source>
</evidence>
<accession>A0A2Z5R3Q8</accession>
<dbReference type="Proteomes" id="UP000250241">
    <property type="component" value="Chromosome"/>
</dbReference>
<gene>
    <name evidence="19" type="ORF">RA11412_1530</name>
</gene>
<dbReference type="GO" id="GO:0000287">
    <property type="term" value="F:magnesium ion binding"/>
    <property type="evidence" value="ECO:0007669"/>
    <property type="project" value="UniProtKB-UniRule"/>
</dbReference>
<keyword evidence="11 14" id="KW-0786">Thiamine pyrophosphate</keyword>
<dbReference type="FunFam" id="3.40.50.970:FF:000016">
    <property type="entry name" value="Acetolactate synthase"/>
    <property type="match status" value="1"/>
</dbReference>
<dbReference type="InterPro" id="IPR012846">
    <property type="entry name" value="Acetolactate_synth_lsu"/>
</dbReference>
<dbReference type="InterPro" id="IPR011766">
    <property type="entry name" value="TPP_enzyme_TPP-bd"/>
</dbReference>
<evidence type="ECO:0000256" key="13">
    <source>
        <dbReference type="ARBA" id="ARBA00048670"/>
    </source>
</evidence>
<evidence type="ECO:0000259" key="17">
    <source>
        <dbReference type="Pfam" id="PF02775"/>
    </source>
</evidence>
<dbReference type="PANTHER" id="PTHR18968">
    <property type="entry name" value="THIAMINE PYROPHOSPHATE ENZYMES"/>
    <property type="match status" value="1"/>
</dbReference>
<organism evidence="19 20">
    <name type="scientific">Rothia aeria</name>
    <dbReference type="NCBI Taxonomy" id="172042"/>
    <lineage>
        <taxon>Bacteria</taxon>
        <taxon>Bacillati</taxon>
        <taxon>Actinomycetota</taxon>
        <taxon>Actinomycetes</taxon>
        <taxon>Micrococcales</taxon>
        <taxon>Micrococcaceae</taxon>
        <taxon>Rothia</taxon>
    </lineage>
</organism>
<comment type="pathway">
    <text evidence="2 14">Amino-acid biosynthesis; L-valine biosynthesis; L-valine from pyruvate: step 1/4.</text>
</comment>
<keyword evidence="9" id="KW-0274">FAD</keyword>
<dbReference type="GO" id="GO:0005948">
    <property type="term" value="C:acetolactate synthase complex"/>
    <property type="evidence" value="ECO:0007669"/>
    <property type="project" value="TreeGrafter"/>
</dbReference>
<dbReference type="Gene3D" id="3.40.50.1220">
    <property type="entry name" value="TPP-binding domain"/>
    <property type="match status" value="1"/>
</dbReference>
<dbReference type="NCBIfam" id="NF005860">
    <property type="entry name" value="PRK07789.1"/>
    <property type="match status" value="1"/>
</dbReference>
<dbReference type="InterPro" id="IPR012001">
    <property type="entry name" value="Thiamin_PyroP_enz_TPP-bd_dom"/>
</dbReference>
<dbReference type="Pfam" id="PF02775">
    <property type="entry name" value="TPP_enzyme_C"/>
    <property type="match status" value="1"/>
</dbReference>
<evidence type="ECO:0000256" key="7">
    <source>
        <dbReference type="ARBA" id="ARBA00022679"/>
    </source>
</evidence>
<keyword evidence="8 14" id="KW-0479">Metal-binding</keyword>
<keyword evidence="20" id="KW-1185">Reference proteome</keyword>
<dbReference type="PROSITE" id="PS00187">
    <property type="entry name" value="TPP_ENZYMES"/>
    <property type="match status" value="1"/>
</dbReference>
<keyword evidence="5 14" id="KW-0028">Amino-acid biosynthesis</keyword>
<evidence type="ECO:0000256" key="11">
    <source>
        <dbReference type="ARBA" id="ARBA00023052"/>
    </source>
</evidence>
<comment type="cofactor">
    <cofactor evidence="14">
        <name>Mg(2+)</name>
        <dbReference type="ChEBI" id="CHEBI:18420"/>
    </cofactor>
    <text evidence="14">Binds 1 Mg(2+) ion per subunit.</text>
</comment>
<dbReference type="PANTHER" id="PTHR18968:SF13">
    <property type="entry name" value="ACETOLACTATE SYNTHASE CATALYTIC SUBUNIT, MITOCHONDRIAL"/>
    <property type="match status" value="1"/>
</dbReference>
<evidence type="ECO:0000313" key="20">
    <source>
        <dbReference type="Proteomes" id="UP000250241"/>
    </source>
</evidence>
<feature type="domain" description="Thiamine pyrophosphate enzyme N-terminal TPP-binding" evidence="18">
    <location>
        <begin position="25"/>
        <end position="141"/>
    </location>
</feature>
<feature type="region of interest" description="Disordered" evidence="15">
    <location>
        <begin position="1"/>
        <end position="25"/>
    </location>
</feature>
<evidence type="ECO:0000256" key="12">
    <source>
        <dbReference type="ARBA" id="ARBA00023304"/>
    </source>
</evidence>
<dbReference type="CDD" id="cd02015">
    <property type="entry name" value="TPP_AHAS"/>
    <property type="match status" value="1"/>
</dbReference>
<dbReference type="NCBIfam" id="TIGR00118">
    <property type="entry name" value="acolac_lg"/>
    <property type="match status" value="1"/>
</dbReference>
<dbReference type="EC" id="2.2.1.6" evidence="4 14"/>
<evidence type="ECO:0000256" key="6">
    <source>
        <dbReference type="ARBA" id="ARBA00022630"/>
    </source>
</evidence>
<evidence type="ECO:0000256" key="1">
    <source>
        <dbReference type="ARBA" id="ARBA00004974"/>
    </source>
</evidence>
<dbReference type="InterPro" id="IPR029061">
    <property type="entry name" value="THDP-binding"/>
</dbReference>
<dbReference type="GO" id="GO:0009097">
    <property type="term" value="P:isoleucine biosynthetic process"/>
    <property type="evidence" value="ECO:0007669"/>
    <property type="project" value="UniProtKB-UniPathway"/>
</dbReference>
<evidence type="ECO:0000256" key="5">
    <source>
        <dbReference type="ARBA" id="ARBA00022605"/>
    </source>
</evidence>
<dbReference type="KEGG" id="raj:RA11412_1530"/>
<dbReference type="FunFam" id="3.40.50.970:FF:000007">
    <property type="entry name" value="Acetolactate synthase"/>
    <property type="match status" value="1"/>
</dbReference>
<evidence type="ECO:0000256" key="3">
    <source>
        <dbReference type="ARBA" id="ARBA00007812"/>
    </source>
</evidence>
<keyword evidence="12 14" id="KW-0100">Branched-chain amino acid biosynthesis</keyword>
<protein>
    <recommendedName>
        <fullName evidence="4 14">Acetolactate synthase</fullName>
        <ecNumber evidence="4 14">2.2.1.6</ecNumber>
    </recommendedName>
</protein>
<dbReference type="UniPathway" id="UPA00049">
    <property type="reaction ID" value="UER00059"/>
</dbReference>
<dbReference type="Pfam" id="PF00205">
    <property type="entry name" value="TPP_enzyme_M"/>
    <property type="match status" value="1"/>
</dbReference>
<reference evidence="19 20" key="1">
    <citation type="submission" date="2016-10" db="EMBL/GenBank/DDBJ databases">
        <title>Genome sequence of Rothia aeria strain JCM11412.</title>
        <authorList>
            <person name="Nambu T."/>
        </authorList>
    </citation>
    <scope>NUCLEOTIDE SEQUENCE [LARGE SCALE GENOMIC DNA]</scope>
    <source>
        <strain evidence="19 20">JCM 11412</strain>
    </source>
</reference>
<dbReference type="SUPFAM" id="SSF52518">
    <property type="entry name" value="Thiamin diphosphate-binding fold (THDP-binding)"/>
    <property type="match status" value="2"/>
</dbReference>
<sequence length="635" mass="68195">MTTGYSAKTAPETSAAGETHTTERMTGSQAIIRSLEMLGVTDVFGLPGGAILPTYDPLMDSSKINHILVRHEQGAGHAAQGYATSTGKVGVCIATSGPGATNLLTPIADANMDSVPIVAITGQVSTKLLGTDAFQEADIVGMTMPITKHSFMISDPQEIPRCIATAFHLAATGRPGPVLVDITKDAQVGMMDFSWPPKIEVRGYTPVTRGHSKQIREAAKLITESKRPVLYVGGGVVRAGASEELAKLAELTGAPVVTTLNARGALPDSNPQNLGMPGMHGTVPAVAAMQKSDLLITLGARFDDRVTGKVDSFAPDAKVIHIDVDPAEISKIRFANVPIVGDLRYVLPELNELLATEFAPHMPSLAEWWVELDKIKADYPLGYVKTDDGLGSPQYVLERISALTGPDAFYVAGVGQHQMWGAHFVGHENPRHFLSSSGLGTMGYSVPAAMGAQVANPNSVVWAIDGDGCFQMTNQELATCAQNNIPIKVAIINNSSLGMVRQWQTLFYDGRYSNTHLRTGHGTDRIPDFVKLGDAYGCATFRCERDEDVDETIKQALAINDRPVVIDFTVSPDAMVWPMVPAGVSNDLIQIAKNTSPDFGREEGRTNEPAYPFSTGRRQARRALTRFWAVLPPHV</sequence>
<comment type="catalytic activity">
    <reaction evidence="13 14">
        <text>2 pyruvate + H(+) = (2S)-2-acetolactate + CO2</text>
        <dbReference type="Rhea" id="RHEA:25249"/>
        <dbReference type="ChEBI" id="CHEBI:15361"/>
        <dbReference type="ChEBI" id="CHEBI:15378"/>
        <dbReference type="ChEBI" id="CHEBI:16526"/>
        <dbReference type="ChEBI" id="CHEBI:58476"/>
        <dbReference type="EC" id="2.2.1.6"/>
    </reaction>
</comment>
<evidence type="ECO:0000256" key="8">
    <source>
        <dbReference type="ARBA" id="ARBA00022723"/>
    </source>
</evidence>
<dbReference type="FunFam" id="3.40.50.1220:FF:000008">
    <property type="entry name" value="Acetolactate synthase"/>
    <property type="match status" value="1"/>
</dbReference>
<dbReference type="InterPro" id="IPR000399">
    <property type="entry name" value="TPP-bd_CS"/>
</dbReference>
<dbReference type="Pfam" id="PF02776">
    <property type="entry name" value="TPP_enzyme_N"/>
    <property type="match status" value="1"/>
</dbReference>
<dbReference type="SUPFAM" id="SSF52467">
    <property type="entry name" value="DHS-like NAD/FAD-binding domain"/>
    <property type="match status" value="1"/>
</dbReference>
<dbReference type="UniPathway" id="UPA00047">
    <property type="reaction ID" value="UER00055"/>
</dbReference>
<dbReference type="GO" id="GO:0003984">
    <property type="term" value="F:acetolactate synthase activity"/>
    <property type="evidence" value="ECO:0007669"/>
    <property type="project" value="UniProtKB-EC"/>
</dbReference>
<keyword evidence="10 14" id="KW-0460">Magnesium</keyword>
<dbReference type="Gene3D" id="3.40.50.970">
    <property type="match status" value="2"/>
</dbReference>
<evidence type="ECO:0000256" key="2">
    <source>
        <dbReference type="ARBA" id="ARBA00005025"/>
    </source>
</evidence>
<dbReference type="InterPro" id="IPR012000">
    <property type="entry name" value="Thiamin_PyroP_enz_cen_dom"/>
</dbReference>
<proteinExistence type="inferred from homology"/>
<dbReference type="CDD" id="cd07035">
    <property type="entry name" value="TPP_PYR_POX_like"/>
    <property type="match status" value="1"/>
</dbReference>
<dbReference type="GO" id="GO:0030976">
    <property type="term" value="F:thiamine pyrophosphate binding"/>
    <property type="evidence" value="ECO:0007669"/>
    <property type="project" value="UniProtKB-UniRule"/>
</dbReference>
<evidence type="ECO:0000259" key="18">
    <source>
        <dbReference type="Pfam" id="PF02776"/>
    </source>
</evidence>